<sequence length="219" mass="23193">MSKAPNAPPPPVNPYAPVVNAYAVGDDDDERRHLITETTRVSYDNEEDCAITFMSALLNVAWIVLGGGITISILYFVAGLLFCVSIVGIPCGLQLFKLAFLALFPFGNSIERYEEENLSGGDGGGGDLLGCGCRFFGNLLFLPISLILLIVHLLGGIICACTIVGIPFAYAHLKMAQLALCPFGKTASYNNRVGGRTTTMTTTTTTLRSSGGGGYDAIV</sequence>
<keyword evidence="1" id="KW-1133">Transmembrane helix</keyword>
<reference evidence="4" key="1">
    <citation type="journal article" date="2023" name="Commun. Biol.">
        <title>Genome analysis of Parmales, the sister group of diatoms, reveals the evolutionary specialization of diatoms from phago-mixotrophs to photoautotrophs.</title>
        <authorList>
            <person name="Ban H."/>
            <person name="Sato S."/>
            <person name="Yoshikawa S."/>
            <person name="Yamada K."/>
            <person name="Nakamura Y."/>
            <person name="Ichinomiya M."/>
            <person name="Sato N."/>
            <person name="Blanc-Mathieu R."/>
            <person name="Endo H."/>
            <person name="Kuwata A."/>
            <person name="Ogata H."/>
        </authorList>
    </citation>
    <scope>NUCLEOTIDE SEQUENCE [LARGE SCALE GENOMIC DNA]</scope>
    <source>
        <strain evidence="4">NIES 3701</strain>
    </source>
</reference>
<gene>
    <name evidence="3" type="ORF">TrST_g9624</name>
</gene>
<keyword evidence="1" id="KW-0472">Membrane</keyword>
<dbReference type="GO" id="GO:0005886">
    <property type="term" value="C:plasma membrane"/>
    <property type="evidence" value="ECO:0007669"/>
    <property type="project" value="TreeGrafter"/>
</dbReference>
<dbReference type="OrthoDB" id="16982at2759"/>
<evidence type="ECO:0000256" key="1">
    <source>
        <dbReference type="SAM" id="Phobius"/>
    </source>
</evidence>
<dbReference type="InterPro" id="IPR005185">
    <property type="entry name" value="YccF"/>
</dbReference>
<proteinExistence type="predicted"/>
<evidence type="ECO:0000313" key="4">
    <source>
        <dbReference type="Proteomes" id="UP001165085"/>
    </source>
</evidence>
<protein>
    <recommendedName>
        <fullName evidence="2">Inner membrane component domain-containing protein</fullName>
    </recommendedName>
</protein>
<dbReference type="EMBL" id="BRXY01000046">
    <property type="protein sequence ID" value="GMH57414.1"/>
    <property type="molecule type" value="Genomic_DNA"/>
</dbReference>
<keyword evidence="1" id="KW-0812">Transmembrane</keyword>
<dbReference type="AlphaFoldDB" id="A0A9W6ZVT3"/>
<dbReference type="InterPro" id="IPR052937">
    <property type="entry name" value="Inner_membrane_protein"/>
</dbReference>
<accession>A0A9W6ZVT3</accession>
<feature type="transmembrane region" description="Helical" evidence="1">
    <location>
        <begin position="144"/>
        <end position="170"/>
    </location>
</feature>
<dbReference type="PANTHER" id="PTHR42903">
    <property type="entry name" value="INNER MEMBRANE PROTEIN YCCF"/>
    <property type="match status" value="1"/>
</dbReference>
<feature type="transmembrane region" description="Helical" evidence="1">
    <location>
        <begin position="50"/>
        <end position="66"/>
    </location>
</feature>
<organism evidence="3 4">
    <name type="scientific">Triparma strigata</name>
    <dbReference type="NCBI Taxonomy" id="1606541"/>
    <lineage>
        <taxon>Eukaryota</taxon>
        <taxon>Sar</taxon>
        <taxon>Stramenopiles</taxon>
        <taxon>Ochrophyta</taxon>
        <taxon>Bolidophyceae</taxon>
        <taxon>Parmales</taxon>
        <taxon>Triparmaceae</taxon>
        <taxon>Triparma</taxon>
    </lineage>
</organism>
<evidence type="ECO:0000259" key="2">
    <source>
        <dbReference type="Pfam" id="PF03733"/>
    </source>
</evidence>
<comment type="caution">
    <text evidence="3">The sequence shown here is derived from an EMBL/GenBank/DDBJ whole genome shotgun (WGS) entry which is preliminary data.</text>
</comment>
<dbReference type="Proteomes" id="UP001165085">
    <property type="component" value="Unassembled WGS sequence"/>
</dbReference>
<evidence type="ECO:0000313" key="3">
    <source>
        <dbReference type="EMBL" id="GMH57414.1"/>
    </source>
</evidence>
<feature type="domain" description="Inner membrane component" evidence="2">
    <location>
        <begin position="57"/>
        <end position="108"/>
    </location>
</feature>
<keyword evidence="4" id="KW-1185">Reference proteome</keyword>
<dbReference type="PANTHER" id="PTHR42903:SF1">
    <property type="entry name" value="INNER MEMBRANE PROTEIN YCCF"/>
    <property type="match status" value="1"/>
</dbReference>
<dbReference type="Pfam" id="PF03733">
    <property type="entry name" value="YccF"/>
    <property type="match status" value="2"/>
</dbReference>
<name>A0A9W6ZVT3_9STRA</name>
<feature type="domain" description="Inner membrane component" evidence="2">
    <location>
        <begin position="146"/>
        <end position="185"/>
    </location>
</feature>
<feature type="transmembrane region" description="Helical" evidence="1">
    <location>
        <begin position="73"/>
        <end position="96"/>
    </location>
</feature>